<name>A0ABS6PFR8_9PSED</name>
<gene>
    <name evidence="2" type="ORF">KVG96_15305</name>
</gene>
<evidence type="ECO:0000259" key="1">
    <source>
        <dbReference type="Pfam" id="PF13471"/>
    </source>
</evidence>
<dbReference type="InterPro" id="IPR053521">
    <property type="entry name" value="McjB-like"/>
</dbReference>
<evidence type="ECO:0000313" key="2">
    <source>
        <dbReference type="EMBL" id="MBV4459320.1"/>
    </source>
</evidence>
<comment type="caution">
    <text evidence="2">The sequence shown here is derived from an EMBL/GenBank/DDBJ whole genome shotgun (WGS) entry which is preliminary data.</text>
</comment>
<proteinExistence type="predicted"/>
<dbReference type="NCBIfam" id="NF033537">
    <property type="entry name" value="lasso_biosyn_B2"/>
    <property type="match status" value="1"/>
</dbReference>
<reference evidence="2 3" key="1">
    <citation type="submission" date="2021-06" db="EMBL/GenBank/DDBJ databases">
        <title>Updating the genus Pseudomonas: Description of 43 new species and partition of the Pseudomonas putida group.</title>
        <authorList>
            <person name="Girard L."/>
            <person name="Lood C."/>
            <person name="Vandamme P."/>
            <person name="Rokni-Zadeh H."/>
            <person name="Van Noort V."/>
            <person name="Hofte M."/>
            <person name="Lavigne R."/>
            <person name="De Mot R."/>
        </authorList>
    </citation>
    <scope>NUCLEOTIDE SEQUENCE [LARGE SCALE GENOMIC DNA]</scope>
    <source>
        <strain evidence="2 3">COR58</strain>
    </source>
</reference>
<sequence length="226" mass="25918">MDFTFQPHAHPILMHSQLIILDEKLDTYIILNEPQTTSLTTGRKGCIQHNTIRQELISLNIITDSADHSRPLTNASNDYEGIDNYVWRMNNRHPRQRFKLLPTLRACFDLISLKVVLTLGGLEYCLNRMRASKKSFTVPPAPAWHKSIEDYAHGIRIASLILPFKVKCLESSICIFKHAIRNDKNCDFFIGVQLFDFLSHAWVEVDGKVVADDPHLSRKLPKILTI</sequence>
<dbReference type="EMBL" id="JAHSTS010000002">
    <property type="protein sequence ID" value="MBV4459320.1"/>
    <property type="molecule type" value="Genomic_DNA"/>
</dbReference>
<dbReference type="InterPro" id="IPR032708">
    <property type="entry name" value="McjB_C"/>
</dbReference>
<dbReference type="Pfam" id="PF13471">
    <property type="entry name" value="Transglut_core3"/>
    <property type="match status" value="1"/>
</dbReference>
<protein>
    <submittedName>
        <fullName evidence="2">Lasso peptide biosynthesis B2 protein</fullName>
    </submittedName>
</protein>
<dbReference type="Proteomes" id="UP000765224">
    <property type="component" value="Unassembled WGS sequence"/>
</dbReference>
<feature type="domain" description="Microcin J25-processing protein McjB C-terminal" evidence="1">
    <location>
        <begin position="111"/>
        <end position="224"/>
    </location>
</feature>
<organism evidence="2 3">
    <name type="scientific">Pseudomonas ekonensis</name>
    <dbReference type="NCBI Taxonomy" id="2842353"/>
    <lineage>
        <taxon>Bacteria</taxon>
        <taxon>Pseudomonadati</taxon>
        <taxon>Pseudomonadota</taxon>
        <taxon>Gammaproteobacteria</taxon>
        <taxon>Pseudomonadales</taxon>
        <taxon>Pseudomonadaceae</taxon>
        <taxon>Pseudomonas</taxon>
    </lineage>
</organism>
<keyword evidence="3" id="KW-1185">Reference proteome</keyword>
<evidence type="ECO:0000313" key="3">
    <source>
        <dbReference type="Proteomes" id="UP000765224"/>
    </source>
</evidence>
<accession>A0ABS6PFR8</accession>